<keyword evidence="3" id="KW-1185">Reference proteome</keyword>
<feature type="compositionally biased region" description="Basic and acidic residues" evidence="1">
    <location>
        <begin position="125"/>
        <end position="134"/>
    </location>
</feature>
<accession>A0ABN8MLB9</accession>
<feature type="compositionally biased region" description="Basic and acidic residues" evidence="1">
    <location>
        <begin position="88"/>
        <end position="105"/>
    </location>
</feature>
<dbReference type="Proteomes" id="UP001159427">
    <property type="component" value="Unassembled WGS sequence"/>
</dbReference>
<feature type="region of interest" description="Disordered" evidence="1">
    <location>
        <begin position="1"/>
        <end position="227"/>
    </location>
</feature>
<feature type="compositionally biased region" description="Polar residues" evidence="1">
    <location>
        <begin position="34"/>
        <end position="71"/>
    </location>
</feature>
<protein>
    <submittedName>
        <fullName evidence="2">Uncharacterized protein</fullName>
    </submittedName>
</protein>
<proteinExistence type="predicted"/>
<feature type="compositionally biased region" description="Basic and acidic residues" evidence="1">
    <location>
        <begin position="196"/>
        <end position="220"/>
    </location>
</feature>
<name>A0ABN8MLB9_9CNID</name>
<sequence>MSSTRQTRQSSRRNEQNQEQDETSTGMTERAQAEGSNRSTSATTESNEQPGDDYTTPSASFIGETHSQTVSEQEHIVPNGLTIQSILEPKEKQLKEETQTKLETARRKKTDQQVPHLGTGTYADVLEKHIRAKLDPSNNPNKTRRPQRGGQQTNQMGNTEPEDDRPSKYNQYSRGPRWRGRFWNNQYHRRQGNRQQEQEKGYRQRQQQERNRQQEDRREQPQGLRSF</sequence>
<reference evidence="2 3" key="1">
    <citation type="submission" date="2022-05" db="EMBL/GenBank/DDBJ databases">
        <authorList>
            <consortium name="Genoscope - CEA"/>
            <person name="William W."/>
        </authorList>
    </citation>
    <scope>NUCLEOTIDE SEQUENCE [LARGE SCALE GENOMIC DNA]</scope>
</reference>
<organism evidence="2 3">
    <name type="scientific">Porites evermanni</name>
    <dbReference type="NCBI Taxonomy" id="104178"/>
    <lineage>
        <taxon>Eukaryota</taxon>
        <taxon>Metazoa</taxon>
        <taxon>Cnidaria</taxon>
        <taxon>Anthozoa</taxon>
        <taxon>Hexacorallia</taxon>
        <taxon>Scleractinia</taxon>
        <taxon>Fungiina</taxon>
        <taxon>Poritidae</taxon>
        <taxon>Porites</taxon>
    </lineage>
</organism>
<evidence type="ECO:0000313" key="2">
    <source>
        <dbReference type="EMBL" id="CAH3030539.1"/>
    </source>
</evidence>
<comment type="caution">
    <text evidence="2">The sequence shown here is derived from an EMBL/GenBank/DDBJ whole genome shotgun (WGS) entry which is preliminary data.</text>
</comment>
<evidence type="ECO:0000313" key="3">
    <source>
        <dbReference type="Proteomes" id="UP001159427"/>
    </source>
</evidence>
<evidence type="ECO:0000256" key="1">
    <source>
        <dbReference type="SAM" id="MobiDB-lite"/>
    </source>
</evidence>
<feature type="compositionally biased region" description="Polar residues" evidence="1">
    <location>
        <begin position="149"/>
        <end position="158"/>
    </location>
</feature>
<dbReference type="EMBL" id="CALNXI010000640">
    <property type="protein sequence ID" value="CAH3030539.1"/>
    <property type="molecule type" value="Genomic_DNA"/>
</dbReference>
<gene>
    <name evidence="2" type="ORF">PEVE_00038163</name>
</gene>